<dbReference type="CDD" id="cd14953">
    <property type="entry name" value="NHL_like_1"/>
    <property type="match status" value="1"/>
</dbReference>
<dbReference type="PROSITE" id="PS51125">
    <property type="entry name" value="NHL"/>
    <property type="match status" value="4"/>
</dbReference>
<evidence type="ECO:0000313" key="4">
    <source>
        <dbReference type="EMBL" id="SMC57569.1"/>
    </source>
</evidence>
<keyword evidence="5" id="KW-1185">Reference proteome</keyword>
<accession>A0A1W2AA01</accession>
<dbReference type="SUPFAM" id="SSF101898">
    <property type="entry name" value="NHL repeat"/>
    <property type="match status" value="1"/>
</dbReference>
<feature type="domain" description="IPT/TIG" evidence="3">
    <location>
        <begin position="29"/>
        <end position="109"/>
    </location>
</feature>
<dbReference type="PANTHER" id="PTHR13833:SF71">
    <property type="entry name" value="NHL DOMAIN-CONTAINING PROTEIN"/>
    <property type="match status" value="1"/>
</dbReference>
<reference evidence="5" key="1">
    <citation type="submission" date="2017-04" db="EMBL/GenBank/DDBJ databases">
        <authorList>
            <person name="Varghese N."/>
            <person name="Submissions S."/>
        </authorList>
    </citation>
    <scope>NUCLEOTIDE SEQUENCE [LARGE SCALE GENOMIC DNA]</scope>
    <source>
        <strain evidence="5">DSM 12126</strain>
    </source>
</reference>
<dbReference type="OrthoDB" id="791543at2"/>
<dbReference type="Proteomes" id="UP000192756">
    <property type="component" value="Unassembled WGS sequence"/>
</dbReference>
<name>A0A1W2AA01_9SPHI</name>
<gene>
    <name evidence="4" type="ORF">SAMN04488524_1284</name>
</gene>
<dbReference type="PANTHER" id="PTHR13833">
    <property type="match status" value="1"/>
</dbReference>
<dbReference type="Gene3D" id="2.60.40.10">
    <property type="entry name" value="Immunoglobulins"/>
    <property type="match status" value="1"/>
</dbReference>
<feature type="repeat" description="NHL" evidence="2">
    <location>
        <begin position="190"/>
        <end position="221"/>
    </location>
</feature>
<dbReference type="RefSeq" id="WP_084237537.1">
    <property type="nucleotide sequence ID" value="NZ_FWXT01000001.1"/>
</dbReference>
<dbReference type="SMART" id="SM00429">
    <property type="entry name" value="IPT"/>
    <property type="match status" value="1"/>
</dbReference>
<feature type="repeat" description="NHL" evidence="2">
    <location>
        <begin position="137"/>
        <end position="167"/>
    </location>
</feature>
<dbReference type="InterPro" id="IPR013783">
    <property type="entry name" value="Ig-like_fold"/>
</dbReference>
<evidence type="ECO:0000259" key="3">
    <source>
        <dbReference type="SMART" id="SM00429"/>
    </source>
</evidence>
<protein>
    <submittedName>
        <fullName evidence="4">NHL repeat-containing protein</fullName>
    </submittedName>
</protein>
<evidence type="ECO:0000313" key="5">
    <source>
        <dbReference type="Proteomes" id="UP000192756"/>
    </source>
</evidence>
<sequence length="441" mass="45529">MIKKLLYITSVATLLFTACGKEEQAIPLNPVIKSILPAQGPAKTIVTIKGKRFSTSADGNIVKFAGINARVVLATDTLLQVEAPEDGGTGGITVTVMGRTSKGPVFSYGEIAIEYINSTYSGAAAGDAIGSLDEARFRSPEGLIMDSKGNLIVADRGNNRIKMITPTGQVSVIAGSGVAGAVDGAADVAQFRNPYKVGIDKDDNIYVADNGNHRIRKIAAGTGVVTTIAGSSAGFLDGVGTAARFNGPIAIATDLNGNIYVADNNNHAVRKIAPSGLVTTIGGNGVTGYSDGVWPNVRFANPSGLAVDANGDVLVADRKNNRIRKITVNTGVVTTIAGTGVRESIDGNGLKSGFSEPFGISIDAKGNYYIADLTSHMLRLMRPSGDVITIGGDGTAGFLDGGKTGSKYNQPTDAVADQNGIIFVADLSNARIRKITPGSPL</sequence>
<evidence type="ECO:0000256" key="1">
    <source>
        <dbReference type="ARBA" id="ARBA00022737"/>
    </source>
</evidence>
<dbReference type="InterPro" id="IPR014756">
    <property type="entry name" value="Ig_E-set"/>
</dbReference>
<proteinExistence type="predicted"/>
<dbReference type="EMBL" id="FWXT01000001">
    <property type="protein sequence ID" value="SMC57569.1"/>
    <property type="molecule type" value="Genomic_DNA"/>
</dbReference>
<dbReference type="SUPFAM" id="SSF81296">
    <property type="entry name" value="E set domains"/>
    <property type="match status" value="1"/>
</dbReference>
<dbReference type="InterPro" id="IPR002909">
    <property type="entry name" value="IPT_dom"/>
</dbReference>
<dbReference type="InterPro" id="IPR011042">
    <property type="entry name" value="6-blade_b-propeller_TolB-like"/>
</dbReference>
<dbReference type="InterPro" id="IPR001258">
    <property type="entry name" value="NHL_repeat"/>
</dbReference>
<evidence type="ECO:0000256" key="2">
    <source>
        <dbReference type="PROSITE-ProRule" id="PRU00504"/>
    </source>
</evidence>
<dbReference type="PROSITE" id="PS51257">
    <property type="entry name" value="PROKAR_LIPOPROTEIN"/>
    <property type="match status" value="1"/>
</dbReference>
<organism evidence="4 5">
    <name type="scientific">Pedobacter africanus</name>
    <dbReference type="NCBI Taxonomy" id="151894"/>
    <lineage>
        <taxon>Bacteria</taxon>
        <taxon>Pseudomonadati</taxon>
        <taxon>Bacteroidota</taxon>
        <taxon>Sphingobacteriia</taxon>
        <taxon>Sphingobacteriales</taxon>
        <taxon>Sphingobacteriaceae</taxon>
        <taxon>Pedobacter</taxon>
    </lineage>
</organism>
<feature type="repeat" description="NHL" evidence="2">
    <location>
        <begin position="233"/>
        <end position="275"/>
    </location>
</feature>
<dbReference type="Pfam" id="PF01436">
    <property type="entry name" value="NHL"/>
    <property type="match status" value="4"/>
</dbReference>
<feature type="repeat" description="NHL" evidence="2">
    <location>
        <begin position="292"/>
        <end position="329"/>
    </location>
</feature>
<dbReference type="CDD" id="cd00603">
    <property type="entry name" value="IPT_PCSR"/>
    <property type="match status" value="1"/>
</dbReference>
<dbReference type="AlphaFoldDB" id="A0A1W2AA01"/>
<dbReference type="Pfam" id="PF01833">
    <property type="entry name" value="TIG"/>
    <property type="match status" value="1"/>
</dbReference>
<dbReference type="Gene3D" id="2.120.10.30">
    <property type="entry name" value="TolB, C-terminal domain"/>
    <property type="match status" value="3"/>
</dbReference>
<keyword evidence="1" id="KW-0677">Repeat</keyword>
<dbReference type="STRING" id="151894.SAMN04488524_1284"/>